<evidence type="ECO:0000313" key="3">
    <source>
        <dbReference type="Proteomes" id="UP000035085"/>
    </source>
</evidence>
<sequence length="305" mass="32627">MSMSTSLQSVANNSRARLESLSAPSVDASLKGGRIGINKRNELVVFKGARFVLHFRECRRAEKFMKAQGVSGETKASRLSSLKFGNLKVGKPSVVELVTKLKAANAGTDAGIGAATIAREANASMSLAKRASSPRAFSRLVMAACISQSRDDAKGFSSPTSAIGHGHIPTDPSEARALYARIQDKAAKLWEERFADTSAPSANPFQSATDEALPPPLSPKRNPTELKRSVSLERLAHGDPTPVYGSCGSEVGFSGWPEPDTSMRERIVKVTNRPGTSQRARTFGLTRTELLQQLAAIPKSEGHPV</sequence>
<keyword evidence="3" id="KW-1185">Reference proteome</keyword>
<evidence type="ECO:0000313" key="2">
    <source>
        <dbReference type="EMBL" id="AJP55968.1"/>
    </source>
</evidence>
<proteinExistence type="predicted"/>
<feature type="region of interest" description="Disordered" evidence="1">
    <location>
        <begin position="197"/>
        <end position="224"/>
    </location>
</feature>
<dbReference type="Proteomes" id="UP000035085">
    <property type="component" value="Chromosome"/>
</dbReference>
<reference evidence="3" key="1">
    <citation type="submission" date="2015-02" db="EMBL/GenBank/DDBJ databases">
        <title>Complete Genome Sequencing of Pandoraea vervacti NS15 sp. nov.</title>
        <authorList>
            <person name="Chan K.-G."/>
        </authorList>
    </citation>
    <scope>NUCLEOTIDE SEQUENCE [LARGE SCALE GENOMIC DNA]</scope>
    <source>
        <strain evidence="3">NS15</strain>
    </source>
</reference>
<dbReference type="EMBL" id="CP010897">
    <property type="protein sequence ID" value="AJP55968.1"/>
    <property type="molecule type" value="Genomic_DNA"/>
</dbReference>
<organism evidence="2 3">
    <name type="scientific">Pandoraea vervacti</name>
    <dbReference type="NCBI Taxonomy" id="656178"/>
    <lineage>
        <taxon>Bacteria</taxon>
        <taxon>Pseudomonadati</taxon>
        <taxon>Pseudomonadota</taxon>
        <taxon>Betaproteobacteria</taxon>
        <taxon>Burkholderiales</taxon>
        <taxon>Burkholderiaceae</taxon>
        <taxon>Pandoraea</taxon>
    </lineage>
</organism>
<evidence type="ECO:0000256" key="1">
    <source>
        <dbReference type="SAM" id="MobiDB-lite"/>
    </source>
</evidence>
<protein>
    <submittedName>
        <fullName evidence="2">Uncharacterized protein</fullName>
    </submittedName>
</protein>
<gene>
    <name evidence="2" type="ORF">UC34_01110</name>
</gene>
<accession>A0ABM5SU43</accession>
<feature type="compositionally biased region" description="Polar residues" evidence="1">
    <location>
        <begin position="198"/>
        <end position="209"/>
    </location>
</feature>
<name>A0ABM5SU43_9BURK</name>